<keyword evidence="2" id="KW-0540">Nuclease</keyword>
<reference evidence="7 8" key="1">
    <citation type="submission" date="2019-10" db="EMBL/GenBank/DDBJ databases">
        <authorList>
            <person name="Palmer J.M."/>
        </authorList>
    </citation>
    <scope>NUCLEOTIDE SEQUENCE [LARGE SCALE GENOMIC DNA]</scope>
    <source>
        <strain evidence="7 8">TWF694</strain>
    </source>
</reference>
<proteinExistence type="inferred from homology"/>
<evidence type="ECO:0000313" key="8">
    <source>
        <dbReference type="Proteomes" id="UP001365542"/>
    </source>
</evidence>
<dbReference type="PANTHER" id="PTHR12801">
    <property type="entry name" value="RNA EXONUCLEASE REXO1 / RECO3 FAMILY MEMBER-RELATED"/>
    <property type="match status" value="1"/>
</dbReference>
<dbReference type="AlphaFoldDB" id="A0AAV9WZA1"/>
<feature type="compositionally biased region" description="Polar residues" evidence="5">
    <location>
        <begin position="100"/>
        <end position="109"/>
    </location>
</feature>
<name>A0AAV9WZA1_9PEZI</name>
<evidence type="ECO:0000259" key="6">
    <source>
        <dbReference type="SMART" id="SM00479"/>
    </source>
</evidence>
<evidence type="ECO:0000256" key="5">
    <source>
        <dbReference type="SAM" id="MobiDB-lite"/>
    </source>
</evidence>
<keyword evidence="8" id="KW-1185">Reference proteome</keyword>
<dbReference type="GO" id="GO:0005634">
    <property type="term" value="C:nucleus"/>
    <property type="evidence" value="ECO:0007669"/>
    <property type="project" value="TreeGrafter"/>
</dbReference>
<evidence type="ECO:0000256" key="4">
    <source>
        <dbReference type="ARBA" id="ARBA00022839"/>
    </source>
</evidence>
<dbReference type="InterPro" id="IPR034922">
    <property type="entry name" value="REX1-like_exo"/>
</dbReference>
<dbReference type="Gene3D" id="3.30.420.10">
    <property type="entry name" value="Ribonuclease H-like superfamily/Ribonuclease H"/>
    <property type="match status" value="1"/>
</dbReference>
<evidence type="ECO:0000313" key="7">
    <source>
        <dbReference type="EMBL" id="KAK6530083.1"/>
    </source>
</evidence>
<dbReference type="GO" id="GO:0003676">
    <property type="term" value="F:nucleic acid binding"/>
    <property type="evidence" value="ECO:0007669"/>
    <property type="project" value="InterPro"/>
</dbReference>
<comment type="similarity">
    <text evidence="1">Belongs to the REXO1/REXO3 family.</text>
</comment>
<feature type="compositionally biased region" description="Basic and acidic residues" evidence="5">
    <location>
        <begin position="317"/>
        <end position="331"/>
    </location>
</feature>
<dbReference type="PANTHER" id="PTHR12801:SF112">
    <property type="entry name" value="RNA EXONUCLEASE 3"/>
    <property type="match status" value="1"/>
</dbReference>
<evidence type="ECO:0000256" key="2">
    <source>
        <dbReference type="ARBA" id="ARBA00022722"/>
    </source>
</evidence>
<dbReference type="InterPro" id="IPR036397">
    <property type="entry name" value="RNaseH_sf"/>
</dbReference>
<feature type="domain" description="Exonuclease" evidence="6">
    <location>
        <begin position="492"/>
        <end position="673"/>
    </location>
</feature>
<dbReference type="Proteomes" id="UP001365542">
    <property type="component" value="Unassembled WGS sequence"/>
</dbReference>
<feature type="region of interest" description="Disordered" evidence="5">
    <location>
        <begin position="317"/>
        <end position="340"/>
    </location>
</feature>
<comment type="caution">
    <text evidence="7">The sequence shown here is derived from an EMBL/GenBank/DDBJ whole genome shotgun (WGS) entry which is preliminary data.</text>
</comment>
<dbReference type="InterPro" id="IPR013520">
    <property type="entry name" value="Ribonucl_H"/>
</dbReference>
<dbReference type="InterPro" id="IPR047021">
    <property type="entry name" value="REXO1/3/4-like"/>
</dbReference>
<dbReference type="CDD" id="cd06145">
    <property type="entry name" value="REX1_like"/>
    <property type="match status" value="1"/>
</dbReference>
<evidence type="ECO:0000256" key="1">
    <source>
        <dbReference type="ARBA" id="ARBA00006357"/>
    </source>
</evidence>
<feature type="compositionally biased region" description="Polar residues" evidence="5">
    <location>
        <begin position="52"/>
        <end position="61"/>
    </location>
</feature>
<dbReference type="EMBL" id="JAVHJO010000013">
    <property type="protein sequence ID" value="KAK6530083.1"/>
    <property type="molecule type" value="Genomic_DNA"/>
</dbReference>
<dbReference type="InterPro" id="IPR012337">
    <property type="entry name" value="RNaseH-like_sf"/>
</dbReference>
<feature type="compositionally biased region" description="Low complexity" evidence="5">
    <location>
        <begin position="75"/>
        <end position="87"/>
    </location>
</feature>
<gene>
    <name evidence="7" type="primary">REX3</name>
    <name evidence="7" type="ORF">TWF694_003455</name>
</gene>
<keyword evidence="3" id="KW-0378">Hydrolase</keyword>
<sequence>MFRPSGLFKTTTCPRISTCSLQNCLFSHQAAPPPPPISAPNPPVIAQAPNPAKNTSQNERSATPPPPKRRRIDGESSSKSTEVTSNSAKPTIKSILKKPTPSNSNNGVQDSLASSSPLPPYIPPSSIDTEDGRYFKIETTDKKTGLVTKTRVEKAGPSKILQSHAPIASSSRIASTSVQGIRALHTSPTQKTTAAVTTAATVAPKKDVTNDLLNWGKPKTPVTNKKAPEPERLVPRMVSRPPEQFETRLKVLTKLHEQYVRLDPQSQSNATNKQKLIKRVRDEEEEAALKHSKAYLGVMRNRIYALTKMSLQDYKKENDERLKEERQKEAADGGEVVDTGMTPEDEARAIENYVHSAQLMKEYDYVMTPPSEQEIANSKAGVQVAAGDEECERCKSRFKMFPDGDLETGLYSSGGKCVHHWGKAWVPDKTIGQRQWHCCHQAVGETAGCTDHHTHVFLIKSPPRLASQWQFVETPAPLVNSNKLSAKKGKERAVCLDCEMGFTTHGFELIRLTATRFPNYEPIIDILVQPFGKVLDLNTRFSGVTQEQWDSAPEYSAEKANEAAADVIAKAASPSQARDILFQHIDATSILIGHSLENDMKCLRVIHPRVVDTAILYMHRQGVGFRYSLKMLVKNNLGRFIQALDNNKGHDSKEDANEAGNLVRKRLMKDIKAGKVGKDGVWVASANFQMNAAVLKEGTSKLAETLKRPSERV</sequence>
<protein>
    <submittedName>
        <fullName evidence="7">RNA exonuclease 3</fullName>
    </submittedName>
</protein>
<accession>A0AAV9WZA1</accession>
<feature type="region of interest" description="Disordered" evidence="5">
    <location>
        <begin position="29"/>
        <end position="133"/>
    </location>
</feature>
<feature type="compositionally biased region" description="Pro residues" evidence="5">
    <location>
        <begin position="31"/>
        <end position="43"/>
    </location>
</feature>
<dbReference type="SMART" id="SM00479">
    <property type="entry name" value="EXOIII"/>
    <property type="match status" value="1"/>
</dbReference>
<organism evidence="7 8">
    <name type="scientific">Orbilia ellipsospora</name>
    <dbReference type="NCBI Taxonomy" id="2528407"/>
    <lineage>
        <taxon>Eukaryota</taxon>
        <taxon>Fungi</taxon>
        <taxon>Dikarya</taxon>
        <taxon>Ascomycota</taxon>
        <taxon>Pezizomycotina</taxon>
        <taxon>Orbiliomycetes</taxon>
        <taxon>Orbiliales</taxon>
        <taxon>Orbiliaceae</taxon>
        <taxon>Orbilia</taxon>
    </lineage>
</organism>
<keyword evidence="4 7" id="KW-0269">Exonuclease</keyword>
<dbReference type="SUPFAM" id="SSF53098">
    <property type="entry name" value="Ribonuclease H-like"/>
    <property type="match status" value="1"/>
</dbReference>
<evidence type="ECO:0000256" key="3">
    <source>
        <dbReference type="ARBA" id="ARBA00022801"/>
    </source>
</evidence>
<dbReference type="GO" id="GO:0004527">
    <property type="term" value="F:exonuclease activity"/>
    <property type="evidence" value="ECO:0007669"/>
    <property type="project" value="UniProtKB-KW"/>
</dbReference>